<name>A0A836BMP0_9CHLO</name>
<evidence type="ECO:0000313" key="3">
    <source>
        <dbReference type="Proteomes" id="UP000612055"/>
    </source>
</evidence>
<dbReference type="SUPFAM" id="SSF53850">
    <property type="entry name" value="Periplasmic binding protein-like II"/>
    <property type="match status" value="1"/>
</dbReference>
<dbReference type="Proteomes" id="UP000612055">
    <property type="component" value="Unassembled WGS sequence"/>
</dbReference>
<feature type="region of interest" description="Disordered" evidence="1">
    <location>
        <begin position="108"/>
        <end position="127"/>
    </location>
</feature>
<evidence type="ECO:0000256" key="1">
    <source>
        <dbReference type="SAM" id="MobiDB-lite"/>
    </source>
</evidence>
<gene>
    <name evidence="2" type="ORF">HYH03_019109</name>
</gene>
<accession>A0A836BMP0</accession>
<protein>
    <submittedName>
        <fullName evidence="2">Uncharacterized protein</fullName>
    </submittedName>
</protein>
<proteinExistence type="predicted"/>
<evidence type="ECO:0000313" key="2">
    <source>
        <dbReference type="EMBL" id="KAG2481932.1"/>
    </source>
</evidence>
<reference evidence="2" key="1">
    <citation type="journal article" date="2020" name="bioRxiv">
        <title>Comparative genomics of Chlamydomonas.</title>
        <authorList>
            <person name="Craig R.J."/>
            <person name="Hasan A.R."/>
            <person name="Ness R.W."/>
            <person name="Keightley P.D."/>
        </authorList>
    </citation>
    <scope>NUCLEOTIDE SEQUENCE</scope>
    <source>
        <strain evidence="2">CCAP 11/70</strain>
    </source>
</reference>
<dbReference type="AlphaFoldDB" id="A0A836BMP0"/>
<comment type="caution">
    <text evidence="2">The sequence shown here is derived from an EMBL/GenBank/DDBJ whole genome shotgun (WGS) entry which is preliminary data.</text>
</comment>
<sequence>MRHRTVGDYIRNWVEVWPTPDNPGPNDWWMLGSEVFGEDLDHGAFLDLTRLLTADPGFALSDIPVQFRDAGSSAYAGRYTAMPLFLTTFNLLYRRDIFEQYSPVRTGHRASHNSSSMSGRQGVAGTPGSAVVMDRSTGRMGPCTREACPSAKESPDPRTGGSRLVNQVVPVDGISFGINRHAPVHRQAAAYAMLKIAPMRYSALDEKAWLNAGYNARDLKDFLAQFRTSFDADNVYYELRMPGTFQTYTLVQYLLYRYNANNYNP</sequence>
<dbReference type="OrthoDB" id="547389at2759"/>
<dbReference type="Gene3D" id="3.40.190.10">
    <property type="entry name" value="Periplasmic binding protein-like II"/>
    <property type="match status" value="1"/>
</dbReference>
<organism evidence="2 3">
    <name type="scientific">Edaphochlamys debaryana</name>
    <dbReference type="NCBI Taxonomy" id="47281"/>
    <lineage>
        <taxon>Eukaryota</taxon>
        <taxon>Viridiplantae</taxon>
        <taxon>Chlorophyta</taxon>
        <taxon>core chlorophytes</taxon>
        <taxon>Chlorophyceae</taxon>
        <taxon>CS clade</taxon>
        <taxon>Chlamydomonadales</taxon>
        <taxon>Chlamydomonadales incertae sedis</taxon>
        <taxon>Edaphochlamys</taxon>
    </lineage>
</organism>
<dbReference type="EMBL" id="JAEHOE010000325">
    <property type="protein sequence ID" value="KAG2481932.1"/>
    <property type="molecule type" value="Genomic_DNA"/>
</dbReference>
<keyword evidence="3" id="KW-1185">Reference proteome</keyword>
<feature type="region of interest" description="Disordered" evidence="1">
    <location>
        <begin position="134"/>
        <end position="164"/>
    </location>
</feature>